<dbReference type="Gene3D" id="1.20.1250.20">
    <property type="entry name" value="MFS general substrate transporter like domains"/>
    <property type="match status" value="1"/>
</dbReference>
<dbReference type="OrthoDB" id="10021397at2759"/>
<feature type="compositionally biased region" description="Basic residues" evidence="6">
    <location>
        <begin position="1"/>
        <end position="12"/>
    </location>
</feature>
<feature type="transmembrane region" description="Helical" evidence="7">
    <location>
        <begin position="324"/>
        <end position="343"/>
    </location>
</feature>
<feature type="domain" description="Major facilitator superfamily (MFS) profile" evidence="8">
    <location>
        <begin position="131"/>
        <end position="620"/>
    </location>
</feature>
<keyword evidence="10" id="KW-1185">Reference proteome</keyword>
<feature type="transmembrane region" description="Helical" evidence="7">
    <location>
        <begin position="596"/>
        <end position="615"/>
    </location>
</feature>
<evidence type="ECO:0000256" key="5">
    <source>
        <dbReference type="ARBA" id="ARBA00023136"/>
    </source>
</evidence>
<dbReference type="GO" id="GO:0012505">
    <property type="term" value="C:endomembrane system"/>
    <property type="evidence" value="ECO:0007669"/>
    <property type="project" value="UniProtKB-SubCell"/>
</dbReference>
<evidence type="ECO:0000256" key="7">
    <source>
        <dbReference type="SAM" id="Phobius"/>
    </source>
</evidence>
<evidence type="ECO:0000259" key="8">
    <source>
        <dbReference type="PROSITE" id="PS50850"/>
    </source>
</evidence>
<feature type="region of interest" description="Disordered" evidence="6">
    <location>
        <begin position="1"/>
        <end position="124"/>
    </location>
</feature>
<dbReference type="PANTHER" id="PTHR23501">
    <property type="entry name" value="MAJOR FACILITATOR SUPERFAMILY"/>
    <property type="match status" value="1"/>
</dbReference>
<keyword evidence="2" id="KW-0813">Transport</keyword>
<feature type="compositionally biased region" description="Basic and acidic residues" evidence="6">
    <location>
        <begin position="112"/>
        <end position="124"/>
    </location>
</feature>
<dbReference type="Pfam" id="PF07690">
    <property type="entry name" value="MFS_1"/>
    <property type="match status" value="1"/>
</dbReference>
<feature type="transmembrane region" description="Helical" evidence="7">
    <location>
        <begin position="460"/>
        <end position="479"/>
    </location>
</feature>
<name>A0A165J178_9BASI</name>
<feature type="transmembrane region" description="Helical" evidence="7">
    <location>
        <begin position="225"/>
        <end position="246"/>
    </location>
</feature>
<evidence type="ECO:0000256" key="6">
    <source>
        <dbReference type="SAM" id="MobiDB-lite"/>
    </source>
</evidence>
<dbReference type="STRING" id="1353952.A0A165J178"/>
<feature type="transmembrane region" description="Helical" evidence="7">
    <location>
        <begin position="355"/>
        <end position="373"/>
    </location>
</feature>
<feature type="region of interest" description="Disordered" evidence="6">
    <location>
        <begin position="625"/>
        <end position="657"/>
    </location>
</feature>
<feature type="transmembrane region" description="Helical" evidence="7">
    <location>
        <begin position="394"/>
        <end position="421"/>
    </location>
</feature>
<dbReference type="Proteomes" id="UP000076842">
    <property type="component" value="Unassembled WGS sequence"/>
</dbReference>
<proteinExistence type="predicted"/>
<evidence type="ECO:0000256" key="1">
    <source>
        <dbReference type="ARBA" id="ARBA00004127"/>
    </source>
</evidence>
<accession>A0A165J178</accession>
<keyword evidence="4 7" id="KW-1133">Transmembrane helix</keyword>
<evidence type="ECO:0000313" key="10">
    <source>
        <dbReference type="Proteomes" id="UP000076842"/>
    </source>
</evidence>
<comment type="subcellular location">
    <subcellularLocation>
        <location evidence="1">Endomembrane system</location>
        <topology evidence="1">Multi-pass membrane protein</topology>
    </subcellularLocation>
</comment>
<dbReference type="InterPro" id="IPR020846">
    <property type="entry name" value="MFS_dom"/>
</dbReference>
<feature type="compositionally biased region" description="Pro residues" evidence="6">
    <location>
        <begin position="77"/>
        <end position="88"/>
    </location>
</feature>
<dbReference type="GO" id="GO:0005886">
    <property type="term" value="C:plasma membrane"/>
    <property type="evidence" value="ECO:0007669"/>
    <property type="project" value="TreeGrafter"/>
</dbReference>
<evidence type="ECO:0000313" key="9">
    <source>
        <dbReference type="EMBL" id="KZT61236.1"/>
    </source>
</evidence>
<keyword evidence="5 7" id="KW-0472">Membrane</keyword>
<evidence type="ECO:0000256" key="3">
    <source>
        <dbReference type="ARBA" id="ARBA00022692"/>
    </source>
</evidence>
<dbReference type="Gene3D" id="1.20.1720.10">
    <property type="entry name" value="Multidrug resistance protein D"/>
    <property type="match status" value="1"/>
</dbReference>
<feature type="transmembrane region" description="Helical" evidence="7">
    <location>
        <begin position="166"/>
        <end position="184"/>
    </location>
</feature>
<reference evidence="9 10" key="1">
    <citation type="journal article" date="2016" name="Mol. Biol. Evol.">
        <title>Comparative Genomics of Early-Diverging Mushroom-Forming Fungi Provides Insights into the Origins of Lignocellulose Decay Capabilities.</title>
        <authorList>
            <person name="Nagy L.G."/>
            <person name="Riley R."/>
            <person name="Tritt A."/>
            <person name="Adam C."/>
            <person name="Daum C."/>
            <person name="Floudas D."/>
            <person name="Sun H."/>
            <person name="Yadav J.S."/>
            <person name="Pangilinan J."/>
            <person name="Larsson K.H."/>
            <person name="Matsuura K."/>
            <person name="Barry K."/>
            <person name="Labutti K."/>
            <person name="Kuo R."/>
            <person name="Ohm R.A."/>
            <person name="Bhattacharya S.S."/>
            <person name="Shirouzu T."/>
            <person name="Yoshinaga Y."/>
            <person name="Martin F.M."/>
            <person name="Grigoriev I.V."/>
            <person name="Hibbett D.S."/>
        </authorList>
    </citation>
    <scope>NUCLEOTIDE SEQUENCE [LARGE SCALE GENOMIC DNA]</scope>
    <source>
        <strain evidence="9 10">HHB12733</strain>
    </source>
</reference>
<sequence length="657" mass="69392">MSTKRPHHHQHIRSPTQIALLSSIDTSTPPDSPSTPNHAEGSATYSPPPAYTSASDPHPSGPEGKHQPLFSSDSPEPGTPAPSYPPSPIALRTLRPTGTTSRPSKLGQKPPKTNERAPGPDELTPRRTALILTLLYTATLFYGIDSTVVATLATPIASGFQQLNRAAWLNSAYLLSVACCTPIYGKLSDVLGRRAAVASGLLLFAAGSALCGCAGGMNTLIVARLIQGAGGGGSGMLGSIIISDVVTLRTRGLLNGVGSVCWAVGAGLGGVYGGVVADTLGWRWAFLLQVPPLVLIMFGLALSVNYVVPGQTGSWEAVSRRIDWAGSGLLITGIGALVFSIAFKTNEDLPFSHPYVWGTGSLAIISIAAFFFVEKKWAEEPVIDLAMFNSWARIAMFSSVFLAAAAMISLGLFFPMLLQIVRGNSASVAGLHLIPNTVASAIGGVASGVYIRTVGKYRTILFWLGILQFVPCFLLSTFGQGTWEGLTWIILMPQRFGSSGFNGTLFIAILSTIKRTEIAQITSIRFLSQSLGNLIGMALSSAVQQSVLSTELTARISGSDAQFVISEVRRNATAILDLSPELRDASILSYTASLRAVFLLNGGLAIGAVVLVWFVKEHPLTDRAEPDDAEYKLAAGEEDASDLGGSEEEEEEEASAL</sequence>
<dbReference type="InterPro" id="IPR036259">
    <property type="entry name" value="MFS_trans_sf"/>
</dbReference>
<feature type="transmembrane region" description="Helical" evidence="7">
    <location>
        <begin position="196"/>
        <end position="219"/>
    </location>
</feature>
<evidence type="ECO:0000256" key="2">
    <source>
        <dbReference type="ARBA" id="ARBA00022448"/>
    </source>
</evidence>
<dbReference type="GO" id="GO:0000329">
    <property type="term" value="C:fungal-type vacuole membrane"/>
    <property type="evidence" value="ECO:0007669"/>
    <property type="project" value="TreeGrafter"/>
</dbReference>
<feature type="compositionally biased region" description="Acidic residues" evidence="6">
    <location>
        <begin position="636"/>
        <end position="657"/>
    </location>
</feature>
<feature type="transmembrane region" description="Helical" evidence="7">
    <location>
        <begin position="129"/>
        <end position="154"/>
    </location>
</feature>
<dbReference type="PROSITE" id="PS50850">
    <property type="entry name" value="MFS"/>
    <property type="match status" value="1"/>
</dbReference>
<dbReference type="PANTHER" id="PTHR23501:SF191">
    <property type="entry name" value="VACUOLAR BASIC AMINO ACID TRANSPORTER 4"/>
    <property type="match status" value="1"/>
</dbReference>
<dbReference type="AlphaFoldDB" id="A0A165J178"/>
<keyword evidence="3 7" id="KW-0812">Transmembrane</keyword>
<feature type="transmembrane region" description="Helical" evidence="7">
    <location>
        <begin position="485"/>
        <end position="510"/>
    </location>
</feature>
<dbReference type="InParanoid" id="A0A165J178"/>
<feature type="transmembrane region" description="Helical" evidence="7">
    <location>
        <begin position="284"/>
        <end position="304"/>
    </location>
</feature>
<gene>
    <name evidence="9" type="ORF">CALCODRAFT_491329</name>
</gene>
<evidence type="ECO:0000256" key="4">
    <source>
        <dbReference type="ARBA" id="ARBA00022989"/>
    </source>
</evidence>
<feature type="transmembrane region" description="Helical" evidence="7">
    <location>
        <begin position="253"/>
        <end position="272"/>
    </location>
</feature>
<dbReference type="InterPro" id="IPR011701">
    <property type="entry name" value="MFS"/>
</dbReference>
<organism evidence="9 10">
    <name type="scientific">Calocera cornea HHB12733</name>
    <dbReference type="NCBI Taxonomy" id="1353952"/>
    <lineage>
        <taxon>Eukaryota</taxon>
        <taxon>Fungi</taxon>
        <taxon>Dikarya</taxon>
        <taxon>Basidiomycota</taxon>
        <taxon>Agaricomycotina</taxon>
        <taxon>Dacrymycetes</taxon>
        <taxon>Dacrymycetales</taxon>
        <taxon>Dacrymycetaceae</taxon>
        <taxon>Calocera</taxon>
    </lineage>
</organism>
<dbReference type="EMBL" id="KV423924">
    <property type="protein sequence ID" value="KZT61236.1"/>
    <property type="molecule type" value="Genomic_DNA"/>
</dbReference>
<feature type="transmembrane region" description="Helical" evidence="7">
    <location>
        <begin position="433"/>
        <end position="451"/>
    </location>
</feature>
<dbReference type="SUPFAM" id="SSF103473">
    <property type="entry name" value="MFS general substrate transporter"/>
    <property type="match status" value="1"/>
</dbReference>
<protein>
    <submittedName>
        <fullName evidence="9">MFS general substrate transporter</fullName>
    </submittedName>
</protein>
<dbReference type="GO" id="GO:0015174">
    <property type="term" value="F:basic amino acid transmembrane transporter activity"/>
    <property type="evidence" value="ECO:0007669"/>
    <property type="project" value="TreeGrafter"/>
</dbReference>